<evidence type="ECO:0000313" key="3">
    <source>
        <dbReference type="EMBL" id="UOQ64906.1"/>
    </source>
</evidence>
<accession>A0ABY4G290</accession>
<dbReference type="InterPro" id="IPR007037">
    <property type="entry name" value="SIP_rossman_dom"/>
</dbReference>
<protein>
    <submittedName>
        <fullName evidence="3">Siderophore-interacting protein</fullName>
    </submittedName>
</protein>
<organism evidence="3 4">
    <name type="scientific">Hymenobacter volaticus</name>
    <dbReference type="NCBI Taxonomy" id="2932254"/>
    <lineage>
        <taxon>Bacteria</taxon>
        <taxon>Pseudomonadati</taxon>
        <taxon>Bacteroidota</taxon>
        <taxon>Cytophagia</taxon>
        <taxon>Cytophagales</taxon>
        <taxon>Hymenobacteraceae</taxon>
        <taxon>Hymenobacter</taxon>
    </lineage>
</organism>
<dbReference type="Gene3D" id="2.40.30.10">
    <property type="entry name" value="Translation factors"/>
    <property type="match status" value="1"/>
</dbReference>
<evidence type="ECO:0000256" key="1">
    <source>
        <dbReference type="ARBA" id="ARBA00035644"/>
    </source>
</evidence>
<evidence type="ECO:0000259" key="2">
    <source>
        <dbReference type="PROSITE" id="PS51384"/>
    </source>
</evidence>
<dbReference type="SUPFAM" id="SSF63380">
    <property type="entry name" value="Riboflavin synthase domain-like"/>
    <property type="match status" value="1"/>
</dbReference>
<dbReference type="PANTHER" id="PTHR30157">
    <property type="entry name" value="FERRIC REDUCTASE, NADPH-DEPENDENT"/>
    <property type="match status" value="1"/>
</dbReference>
<dbReference type="InterPro" id="IPR017938">
    <property type="entry name" value="Riboflavin_synthase-like_b-brl"/>
</dbReference>
<keyword evidence="4" id="KW-1185">Reference proteome</keyword>
<sequence length="232" mass="25571">MGLLDSLAKQVLKRATITRVVPIARHTYHLTLQGPDLADLNYTPGQTLNVFFDLSGPEAALRKRTYSIWQYDPEALTLELAVCTFSNGPGARWAQQCRPGDDVYFNGPGGKFVLDTTAASYCLLGDVATLSHLYALRRQIPPNQTVFSLVHVQSQDDCFPDLDGSYPLHFALANHLSAPEVLAEVAAQGLRSAAGCMFYIGGSQALCVETHQLLRKQWHVPTAQLKAKPFWK</sequence>
<dbReference type="Pfam" id="PF08021">
    <property type="entry name" value="FAD_binding_9"/>
    <property type="match status" value="1"/>
</dbReference>
<reference evidence="3" key="1">
    <citation type="submission" date="2022-04" db="EMBL/GenBank/DDBJ databases">
        <title>Hymenobacter sp. isolated from the air.</title>
        <authorList>
            <person name="Won M."/>
            <person name="Lee C.-M."/>
            <person name="Woen H.-Y."/>
            <person name="Kwon S.-W."/>
        </authorList>
    </citation>
    <scope>NUCLEOTIDE SEQUENCE</scope>
    <source>
        <strain evidence="3">5420S-77</strain>
    </source>
</reference>
<dbReference type="PANTHER" id="PTHR30157:SF0">
    <property type="entry name" value="NADPH-DEPENDENT FERRIC-CHELATE REDUCTASE"/>
    <property type="match status" value="1"/>
</dbReference>
<evidence type="ECO:0000313" key="4">
    <source>
        <dbReference type="Proteomes" id="UP000830401"/>
    </source>
</evidence>
<dbReference type="InterPro" id="IPR039374">
    <property type="entry name" value="SIP_fam"/>
</dbReference>
<comment type="similarity">
    <text evidence="1">Belongs to the SIP oxidoreductase family.</text>
</comment>
<name>A0ABY4G290_9BACT</name>
<dbReference type="Pfam" id="PF04954">
    <property type="entry name" value="SIP"/>
    <property type="match status" value="1"/>
</dbReference>
<dbReference type="Proteomes" id="UP000830401">
    <property type="component" value="Chromosome"/>
</dbReference>
<dbReference type="CDD" id="cd06193">
    <property type="entry name" value="siderophore_interacting"/>
    <property type="match status" value="1"/>
</dbReference>
<feature type="domain" description="FAD-binding FR-type" evidence="2">
    <location>
        <begin position="10"/>
        <end position="115"/>
    </location>
</feature>
<dbReference type="InterPro" id="IPR013113">
    <property type="entry name" value="SIP_FAD-bd"/>
</dbReference>
<dbReference type="Gene3D" id="3.40.50.80">
    <property type="entry name" value="Nucleotide-binding domain of ferredoxin-NADP reductase (FNR) module"/>
    <property type="match status" value="1"/>
</dbReference>
<dbReference type="InterPro" id="IPR039261">
    <property type="entry name" value="FNR_nucleotide-bd"/>
</dbReference>
<proteinExistence type="inferred from homology"/>
<gene>
    <name evidence="3" type="ORF">MUN86_15205</name>
</gene>
<dbReference type="PROSITE" id="PS51384">
    <property type="entry name" value="FAD_FR"/>
    <property type="match status" value="1"/>
</dbReference>
<dbReference type="RefSeq" id="WP_245118916.1">
    <property type="nucleotide sequence ID" value="NZ_CP095061.1"/>
</dbReference>
<dbReference type="InterPro" id="IPR017927">
    <property type="entry name" value="FAD-bd_FR_type"/>
</dbReference>
<dbReference type="EMBL" id="CP095061">
    <property type="protein sequence ID" value="UOQ64906.1"/>
    <property type="molecule type" value="Genomic_DNA"/>
</dbReference>